<dbReference type="Proteomes" id="UP000190675">
    <property type="component" value="Chromosome I"/>
</dbReference>
<accession>A0A1M5ULM9</accession>
<sequence length="377" mass="41296">MSVRLPRSRLLGWLKCMLAAFFLLISAAAAMACQLCYEAARQMVTIGQRLDMADRVVLAVPLEGTNQHRIVEVVKGKAVVGDIIADPVTSLDPATAPGSDPCLLVRDPHASQWSSLGSIRAEYADWLRQLVSTAFVKGDRPRPTWPSNMQTSSTLSYAGWRQRIALVLPYLETSDPLAAQIAWGELARTPYATVDVARSQIDAAAVERWLDDPKLASRHAAYTLLLGFVGGPADVARLEQHIEAAWSSHDATNLAATIGADLELRGPSRVGWIETMYFADRSRTMPEIEAALLALNVHGEANRTVPRQRVIQAYRAFIRERPPMAGFVALQLADWDYWDAATEYAALLKSNTIADPASEFAIVNYLQRAASANAALE</sequence>
<feature type="signal peptide" evidence="1">
    <location>
        <begin position="1"/>
        <end position="32"/>
    </location>
</feature>
<evidence type="ECO:0000313" key="3">
    <source>
        <dbReference type="Proteomes" id="UP000190675"/>
    </source>
</evidence>
<feature type="chain" id="PRO_5009914221" description="DUF4034 domain-containing protein" evidence="1">
    <location>
        <begin position="33"/>
        <end position="377"/>
    </location>
</feature>
<evidence type="ECO:0000313" key="2">
    <source>
        <dbReference type="EMBL" id="SHH63899.1"/>
    </source>
</evidence>
<proteinExistence type="predicted"/>
<reference evidence="2 3" key="1">
    <citation type="submission" date="2016-11" db="EMBL/GenBank/DDBJ databases">
        <authorList>
            <person name="Jaros S."/>
            <person name="Januszkiewicz K."/>
            <person name="Wedrychowicz H."/>
        </authorList>
    </citation>
    <scope>NUCLEOTIDE SEQUENCE [LARGE SCALE GENOMIC DNA]</scope>
    <source>
        <strain evidence="2 3">GAS242</strain>
    </source>
</reference>
<dbReference type="PROSITE" id="PS51257">
    <property type="entry name" value="PROKAR_LIPOPROTEIN"/>
    <property type="match status" value="1"/>
</dbReference>
<dbReference type="AlphaFoldDB" id="A0A1M5ULM9"/>
<organism evidence="2 3">
    <name type="scientific">Bradyrhizobium erythrophlei</name>
    <dbReference type="NCBI Taxonomy" id="1437360"/>
    <lineage>
        <taxon>Bacteria</taxon>
        <taxon>Pseudomonadati</taxon>
        <taxon>Pseudomonadota</taxon>
        <taxon>Alphaproteobacteria</taxon>
        <taxon>Hyphomicrobiales</taxon>
        <taxon>Nitrobacteraceae</taxon>
        <taxon>Bradyrhizobium</taxon>
    </lineage>
</organism>
<keyword evidence="1" id="KW-0732">Signal</keyword>
<name>A0A1M5ULM9_9BRAD</name>
<protein>
    <recommendedName>
        <fullName evidence="4">DUF4034 domain-containing protein</fullName>
    </recommendedName>
</protein>
<dbReference type="EMBL" id="LT670818">
    <property type="protein sequence ID" value="SHH63899.1"/>
    <property type="molecule type" value="Genomic_DNA"/>
</dbReference>
<gene>
    <name evidence="2" type="ORF">SAMN05444169_8506</name>
</gene>
<dbReference type="OrthoDB" id="8398131at2"/>
<evidence type="ECO:0008006" key="4">
    <source>
        <dbReference type="Google" id="ProtNLM"/>
    </source>
</evidence>
<evidence type="ECO:0000256" key="1">
    <source>
        <dbReference type="SAM" id="SignalP"/>
    </source>
</evidence>